<evidence type="ECO:0000313" key="1">
    <source>
        <dbReference type="EMBL" id="KAG0445422.1"/>
    </source>
</evidence>
<proteinExistence type="predicted"/>
<comment type="caution">
    <text evidence="1">The sequence shown here is derived from an EMBL/GenBank/DDBJ whole genome shotgun (WGS) entry which is preliminary data.</text>
</comment>
<reference evidence="1 2" key="1">
    <citation type="journal article" date="2020" name="Cell">
        <title>Large-Scale Comparative Analyses of Tick Genomes Elucidate Their Genetic Diversity and Vector Capacities.</title>
        <authorList>
            <consortium name="Tick Genome and Microbiome Consortium (TIGMIC)"/>
            <person name="Jia N."/>
            <person name="Wang J."/>
            <person name="Shi W."/>
            <person name="Du L."/>
            <person name="Sun Y."/>
            <person name="Zhan W."/>
            <person name="Jiang J.F."/>
            <person name="Wang Q."/>
            <person name="Zhang B."/>
            <person name="Ji P."/>
            <person name="Bell-Sakyi L."/>
            <person name="Cui X.M."/>
            <person name="Yuan T.T."/>
            <person name="Jiang B.G."/>
            <person name="Yang W.F."/>
            <person name="Lam T.T."/>
            <person name="Chang Q.C."/>
            <person name="Ding S.J."/>
            <person name="Wang X.J."/>
            <person name="Zhu J.G."/>
            <person name="Ruan X.D."/>
            <person name="Zhao L."/>
            <person name="Wei J.T."/>
            <person name="Ye R.Z."/>
            <person name="Que T.C."/>
            <person name="Du C.H."/>
            <person name="Zhou Y.H."/>
            <person name="Cheng J.X."/>
            <person name="Dai P.F."/>
            <person name="Guo W.B."/>
            <person name="Han X.H."/>
            <person name="Huang E.J."/>
            <person name="Li L.F."/>
            <person name="Wei W."/>
            <person name="Gao Y.C."/>
            <person name="Liu J.Z."/>
            <person name="Shao H.Z."/>
            <person name="Wang X."/>
            <person name="Wang C.C."/>
            <person name="Yang T.C."/>
            <person name="Huo Q.B."/>
            <person name="Li W."/>
            <person name="Chen H.Y."/>
            <person name="Chen S.E."/>
            <person name="Zhou L.G."/>
            <person name="Ni X.B."/>
            <person name="Tian J.H."/>
            <person name="Sheng Y."/>
            <person name="Liu T."/>
            <person name="Pan Y.S."/>
            <person name="Xia L.Y."/>
            <person name="Li J."/>
            <person name="Zhao F."/>
            <person name="Cao W.C."/>
        </authorList>
    </citation>
    <scope>NUCLEOTIDE SEQUENCE [LARGE SCALE GENOMIC DNA]</scope>
    <source>
        <strain evidence="1">Iper-2018</strain>
    </source>
</reference>
<accession>A0AC60R3D2</accession>
<name>A0AC60R3D2_IXOPE</name>
<sequence length="630" mass="68010">MEAATPFSSHPFKSIVTMIFAAVRDLIHILPTSSFRLQLTEFLPGVRKKANTPPLDLKAAAQEQLAASTHMVSSTTAELLAITEALSAMKSLPPQPIVVFTNSHGGIQRIRKPGPCPTANEVRRVARQLEEQGHSISLQWVPSQGAPDPRRYQQAIQAFFSDLSLWGSSKRSPCMAKGLKRSDATLLFRLRTGSAYTEGGSSTGLDAETLRSVSGVRSPRTRLMDLFPPNIVDVVVHSYPSEAFVRRRARGNATYFDPPDSTRVHTGDRPPHNCTPLATDGATPHPLKEAKNPRGPSPPNGLGLVAFSVGVGFVLAHSADDRNVLLNFFIGLSNNLMSASRAMMWYAPVGALSLIASRILLASQAADGTQEMSSLRPYVLVLLVAVCVHTFLVLPLLQRLVLCRFRDVALFSFYGRIYNALLMSAATASGAATLPVAVYALEQNSGLDARVARFVAPVGVIINRSGMALYLSVSGIFLAQIYKAELDLWDLSAISMRAAVASMSEPGITRGIKGHIALAGLIMGMDLQEVAILEGGLIFVRSAEKSRAGARQSVLSEAGAGQERRGRAASPGPWRTPERSTSKVRSLDRWKRRALAIWPIGHDDRGVVPQRDSGSDSPGQPAYAALAWER</sequence>
<evidence type="ECO:0000313" key="2">
    <source>
        <dbReference type="Proteomes" id="UP000805193"/>
    </source>
</evidence>
<protein>
    <submittedName>
        <fullName evidence="1">Uncharacterized protein</fullName>
    </submittedName>
</protein>
<dbReference type="Proteomes" id="UP000805193">
    <property type="component" value="Unassembled WGS sequence"/>
</dbReference>
<dbReference type="EMBL" id="JABSTQ010000395">
    <property type="protein sequence ID" value="KAG0445422.1"/>
    <property type="molecule type" value="Genomic_DNA"/>
</dbReference>
<organism evidence="1 2">
    <name type="scientific">Ixodes persulcatus</name>
    <name type="common">Taiga tick</name>
    <dbReference type="NCBI Taxonomy" id="34615"/>
    <lineage>
        <taxon>Eukaryota</taxon>
        <taxon>Metazoa</taxon>
        <taxon>Ecdysozoa</taxon>
        <taxon>Arthropoda</taxon>
        <taxon>Chelicerata</taxon>
        <taxon>Arachnida</taxon>
        <taxon>Acari</taxon>
        <taxon>Parasitiformes</taxon>
        <taxon>Ixodida</taxon>
        <taxon>Ixodoidea</taxon>
        <taxon>Ixodidae</taxon>
        <taxon>Ixodinae</taxon>
        <taxon>Ixodes</taxon>
    </lineage>
</organism>
<keyword evidence="2" id="KW-1185">Reference proteome</keyword>
<gene>
    <name evidence="1" type="ORF">HPB47_015384</name>
</gene>